<organism evidence="1 2">
    <name type="scientific">Shewanella maritima</name>
    <dbReference type="NCBI Taxonomy" id="2520507"/>
    <lineage>
        <taxon>Bacteria</taxon>
        <taxon>Pseudomonadati</taxon>
        <taxon>Pseudomonadota</taxon>
        <taxon>Gammaproteobacteria</taxon>
        <taxon>Alteromonadales</taxon>
        <taxon>Shewanellaceae</taxon>
        <taxon>Shewanella</taxon>
    </lineage>
</organism>
<evidence type="ECO:0000313" key="1">
    <source>
        <dbReference type="EMBL" id="QBF83753.1"/>
    </source>
</evidence>
<accession>A0A411PJN3</accession>
<name>A0A411PJN3_9GAMM</name>
<gene>
    <name evidence="1" type="ORF">EXU30_14415</name>
</gene>
<dbReference type="RefSeq" id="WP_130601181.1">
    <property type="nucleotide sequence ID" value="NZ_CP036200.1"/>
</dbReference>
<dbReference type="EMBL" id="CP036200">
    <property type="protein sequence ID" value="QBF83753.1"/>
    <property type="molecule type" value="Genomic_DNA"/>
</dbReference>
<evidence type="ECO:0000313" key="2">
    <source>
        <dbReference type="Proteomes" id="UP000291106"/>
    </source>
</evidence>
<dbReference type="Proteomes" id="UP000291106">
    <property type="component" value="Chromosome"/>
</dbReference>
<sequence>MSQTISANSIYTQFTAGEPLNRITDSITTRLKRFSLPMRRIKYMNYQIEYQFQDEINGSWRRFGGRVIVRDTSLNNAKKQVMLRALDKSLQHFSISSAELLI</sequence>
<reference evidence="1 2" key="1">
    <citation type="submission" date="2019-02" db="EMBL/GenBank/DDBJ databases">
        <title>Shewanella sp. D4-2 isolated from Dokdo Island.</title>
        <authorList>
            <person name="Baek K."/>
        </authorList>
    </citation>
    <scope>NUCLEOTIDE SEQUENCE [LARGE SCALE GENOMIC DNA]</scope>
    <source>
        <strain evidence="1 2">D4-2</strain>
    </source>
</reference>
<keyword evidence="2" id="KW-1185">Reference proteome</keyword>
<dbReference type="AlphaFoldDB" id="A0A411PJN3"/>
<dbReference type="KEGG" id="smai:EXU30_14415"/>
<protein>
    <submittedName>
        <fullName evidence="1">Uncharacterized protein</fullName>
    </submittedName>
</protein>
<proteinExistence type="predicted"/>